<dbReference type="EMBL" id="LPXN01000020">
    <property type="protein sequence ID" value="KZD12511.1"/>
    <property type="molecule type" value="Genomic_DNA"/>
</dbReference>
<feature type="transmembrane region" description="Helical" evidence="1">
    <location>
        <begin position="208"/>
        <end position="227"/>
    </location>
</feature>
<comment type="caution">
    <text evidence="3">The sequence shown here is derived from an EMBL/GenBank/DDBJ whole genome shotgun (WGS) entry which is preliminary data.</text>
</comment>
<dbReference type="Proteomes" id="UP000076400">
    <property type="component" value="Unassembled WGS sequence"/>
</dbReference>
<gene>
    <name evidence="3" type="ORF">AUP43_16185</name>
</gene>
<protein>
    <recommendedName>
        <fullName evidence="2">EamA domain-containing protein</fullName>
    </recommendedName>
</protein>
<keyword evidence="1" id="KW-1133">Transmembrane helix</keyword>
<evidence type="ECO:0000313" key="3">
    <source>
        <dbReference type="EMBL" id="KZD12511.1"/>
    </source>
</evidence>
<feature type="transmembrane region" description="Helical" evidence="1">
    <location>
        <begin position="98"/>
        <end position="116"/>
    </location>
</feature>
<feature type="transmembrane region" description="Helical" evidence="1">
    <location>
        <begin position="152"/>
        <end position="170"/>
    </location>
</feature>
<dbReference type="PANTHER" id="PTHR22911">
    <property type="entry name" value="ACYL-MALONYL CONDENSING ENZYME-RELATED"/>
    <property type="match status" value="1"/>
</dbReference>
<feature type="transmembrane region" description="Helical" evidence="1">
    <location>
        <begin position="264"/>
        <end position="281"/>
    </location>
</feature>
<feature type="transmembrane region" description="Helical" evidence="1">
    <location>
        <begin position="182"/>
        <end position="202"/>
    </location>
</feature>
<proteinExistence type="predicted"/>
<dbReference type="Gene3D" id="1.10.3730.20">
    <property type="match status" value="1"/>
</dbReference>
<evidence type="ECO:0000256" key="1">
    <source>
        <dbReference type="SAM" id="Phobius"/>
    </source>
</evidence>
<feature type="transmembrane region" description="Helical" evidence="1">
    <location>
        <begin position="239"/>
        <end position="258"/>
    </location>
</feature>
<organism evidence="3 4">
    <name type="scientific">Oceanibaculum pacificum</name>
    <dbReference type="NCBI Taxonomy" id="580166"/>
    <lineage>
        <taxon>Bacteria</taxon>
        <taxon>Pseudomonadati</taxon>
        <taxon>Pseudomonadota</taxon>
        <taxon>Alphaproteobacteria</taxon>
        <taxon>Rhodospirillales</taxon>
        <taxon>Oceanibaculaceae</taxon>
        <taxon>Oceanibaculum</taxon>
    </lineage>
</organism>
<dbReference type="RefSeq" id="WP_067552100.1">
    <property type="nucleotide sequence ID" value="NZ_LPXN01000020.1"/>
</dbReference>
<name>A0A154WG58_9PROT</name>
<feature type="domain" description="EamA" evidence="2">
    <location>
        <begin position="10"/>
        <end position="142"/>
    </location>
</feature>
<keyword evidence="4" id="KW-1185">Reference proteome</keyword>
<sequence length="291" mass="31344">MSRPETDNAKGILLLMLAVGCFSCMDATAKFLLRDHAMPQVLWARYSFHLLAMLLVLGPGRSLKLMRTSRPALQSLRGLLLLGSTGFFFLGIQHIPLAAATSINFLAPLLVVALSAPMLGEKVGPRRWAAVVIGFAGVLVILRPGLGAMHPAAFYILGVALMFAFFSLITRILGRTEDPTGMLLYTAVIGAALASLAAPFYWTEVSLRGWLLFALIGGLGCIGHLVLIKAYLLAEASALAPFSYSQLIWALLLGFILFGDLPDALTVVGAGIVTLSGLYVWHRERQAQHRA</sequence>
<feature type="domain" description="EamA" evidence="2">
    <location>
        <begin position="152"/>
        <end position="276"/>
    </location>
</feature>
<feature type="transmembrane region" description="Helical" evidence="1">
    <location>
        <begin position="45"/>
        <end position="63"/>
    </location>
</feature>
<dbReference type="STRING" id="580166.AUP43_16185"/>
<evidence type="ECO:0000313" key="4">
    <source>
        <dbReference type="Proteomes" id="UP000076400"/>
    </source>
</evidence>
<dbReference type="AlphaFoldDB" id="A0A154WG58"/>
<feature type="transmembrane region" description="Helical" evidence="1">
    <location>
        <begin position="75"/>
        <end position="92"/>
    </location>
</feature>
<keyword evidence="1" id="KW-0812">Transmembrane</keyword>
<keyword evidence="1" id="KW-0472">Membrane</keyword>
<feature type="transmembrane region" description="Helical" evidence="1">
    <location>
        <begin position="12"/>
        <end position="33"/>
    </location>
</feature>
<dbReference type="InterPro" id="IPR037185">
    <property type="entry name" value="EmrE-like"/>
</dbReference>
<accession>A0A154WG58</accession>
<dbReference type="Pfam" id="PF00892">
    <property type="entry name" value="EamA"/>
    <property type="match status" value="2"/>
</dbReference>
<dbReference type="InterPro" id="IPR000620">
    <property type="entry name" value="EamA_dom"/>
</dbReference>
<dbReference type="PROSITE" id="PS51257">
    <property type="entry name" value="PROKAR_LIPOPROTEIN"/>
    <property type="match status" value="1"/>
</dbReference>
<dbReference type="GO" id="GO:0016020">
    <property type="term" value="C:membrane"/>
    <property type="evidence" value="ECO:0007669"/>
    <property type="project" value="InterPro"/>
</dbReference>
<feature type="transmembrane region" description="Helical" evidence="1">
    <location>
        <begin position="128"/>
        <end position="146"/>
    </location>
</feature>
<evidence type="ECO:0000259" key="2">
    <source>
        <dbReference type="Pfam" id="PF00892"/>
    </source>
</evidence>
<reference evidence="3 4" key="1">
    <citation type="submission" date="2015-12" db="EMBL/GenBank/DDBJ databases">
        <title>Genome sequence of Oceanibaculum pacificum MCCC 1A02656.</title>
        <authorList>
            <person name="Lu L."/>
            <person name="Lai Q."/>
            <person name="Shao Z."/>
            <person name="Qian P."/>
        </authorList>
    </citation>
    <scope>NUCLEOTIDE SEQUENCE [LARGE SCALE GENOMIC DNA]</scope>
    <source>
        <strain evidence="3 4">MCCC 1A02656</strain>
    </source>
</reference>
<dbReference type="SUPFAM" id="SSF103481">
    <property type="entry name" value="Multidrug resistance efflux transporter EmrE"/>
    <property type="match status" value="2"/>
</dbReference>
<dbReference type="PANTHER" id="PTHR22911:SF103">
    <property type="entry name" value="BLR2811 PROTEIN"/>
    <property type="match status" value="1"/>
</dbReference>